<dbReference type="Proteomes" id="UP000593565">
    <property type="component" value="Unassembled WGS sequence"/>
</dbReference>
<evidence type="ECO:0008006" key="4">
    <source>
        <dbReference type="Google" id="ProtNLM"/>
    </source>
</evidence>
<feature type="chain" id="PRO_5029528558" description="Secreted protein" evidence="1">
    <location>
        <begin position="19"/>
        <end position="104"/>
    </location>
</feature>
<comment type="caution">
    <text evidence="2">The sequence shown here is derived from an EMBL/GenBank/DDBJ whole genome shotgun (WGS) entry which is preliminary data.</text>
</comment>
<reference evidence="2 3" key="1">
    <citation type="submission" date="2020-02" db="EMBL/GenBank/DDBJ databases">
        <title>A chromosome-scale genome assembly of the black bullhead catfish (Ameiurus melas).</title>
        <authorList>
            <person name="Wen M."/>
            <person name="Zham M."/>
            <person name="Cabau C."/>
            <person name="Klopp C."/>
            <person name="Donnadieu C."/>
            <person name="Roques C."/>
            <person name="Bouchez O."/>
            <person name="Lampietro C."/>
            <person name="Jouanno E."/>
            <person name="Herpin A."/>
            <person name="Louis A."/>
            <person name="Berthelot C."/>
            <person name="Parey E."/>
            <person name="Roest-Crollius H."/>
            <person name="Braasch I."/>
            <person name="Postlethwait J."/>
            <person name="Robinson-Rechavi M."/>
            <person name="Echchiki A."/>
            <person name="Begum T."/>
            <person name="Montfort J."/>
            <person name="Schartl M."/>
            <person name="Bobe J."/>
            <person name="Guiguen Y."/>
        </authorList>
    </citation>
    <scope>NUCLEOTIDE SEQUENCE [LARGE SCALE GENOMIC DNA]</scope>
    <source>
        <strain evidence="2">M_S1</strain>
        <tissue evidence="2">Blood</tissue>
    </source>
</reference>
<dbReference type="AlphaFoldDB" id="A0A7J6B8X2"/>
<organism evidence="2 3">
    <name type="scientific">Ameiurus melas</name>
    <name type="common">Black bullhead</name>
    <name type="synonym">Silurus melas</name>
    <dbReference type="NCBI Taxonomy" id="219545"/>
    <lineage>
        <taxon>Eukaryota</taxon>
        <taxon>Metazoa</taxon>
        <taxon>Chordata</taxon>
        <taxon>Craniata</taxon>
        <taxon>Vertebrata</taxon>
        <taxon>Euteleostomi</taxon>
        <taxon>Actinopterygii</taxon>
        <taxon>Neopterygii</taxon>
        <taxon>Teleostei</taxon>
        <taxon>Ostariophysi</taxon>
        <taxon>Siluriformes</taxon>
        <taxon>Ictaluridae</taxon>
        <taxon>Ameiurus</taxon>
    </lineage>
</organism>
<evidence type="ECO:0000256" key="1">
    <source>
        <dbReference type="SAM" id="SignalP"/>
    </source>
</evidence>
<sequence>MKSVILYFTEFYIRLLLAHVSLTAVHTPNKTIQTSLINLASFLVLFMNHEPIQSNESIQFRKKLVQRRSITRCSVSALSLSLSLSLSRFISVSVQFFSGCSFPL</sequence>
<evidence type="ECO:0000313" key="2">
    <source>
        <dbReference type="EMBL" id="KAF4090849.1"/>
    </source>
</evidence>
<feature type="signal peptide" evidence="1">
    <location>
        <begin position="1"/>
        <end position="18"/>
    </location>
</feature>
<keyword evidence="3" id="KW-1185">Reference proteome</keyword>
<evidence type="ECO:0000313" key="3">
    <source>
        <dbReference type="Proteomes" id="UP000593565"/>
    </source>
</evidence>
<gene>
    <name evidence="2" type="ORF">AMELA_G00030360</name>
</gene>
<keyword evidence="1" id="KW-0732">Signal</keyword>
<name>A0A7J6B8X2_AMEME</name>
<protein>
    <recommendedName>
        <fullName evidence="4">Secreted protein</fullName>
    </recommendedName>
</protein>
<dbReference type="EMBL" id="JAAGNN010000003">
    <property type="protein sequence ID" value="KAF4090849.1"/>
    <property type="molecule type" value="Genomic_DNA"/>
</dbReference>
<accession>A0A7J6B8X2</accession>
<proteinExistence type="predicted"/>